<evidence type="ECO:0000256" key="5">
    <source>
        <dbReference type="ARBA" id="ARBA00016383"/>
    </source>
</evidence>
<comment type="subcellular location">
    <subcellularLocation>
        <location evidence="2">Mitochondrion inner membrane</location>
        <topology evidence="2">Peripheral membrane protein</topology>
        <orientation evidence="2">Matrix side</orientation>
    </subcellularLocation>
</comment>
<evidence type="ECO:0000256" key="7">
    <source>
        <dbReference type="ARBA" id="ARBA00022660"/>
    </source>
</evidence>
<dbReference type="Proteomes" id="UP000700334">
    <property type="component" value="Unassembled WGS sequence"/>
</dbReference>
<comment type="similarity">
    <text evidence="3">Belongs to the complex I NDUFA7 subunit family.</text>
</comment>
<evidence type="ECO:0000256" key="2">
    <source>
        <dbReference type="ARBA" id="ARBA00004443"/>
    </source>
</evidence>
<name>A0A8J6A3P7_GALPY</name>
<evidence type="ECO:0000313" key="15">
    <source>
        <dbReference type="EMBL" id="KAG8510070.1"/>
    </source>
</evidence>
<dbReference type="EMBL" id="JAGFMF010011914">
    <property type="protein sequence ID" value="KAG8510070.1"/>
    <property type="molecule type" value="Genomic_DNA"/>
</dbReference>
<dbReference type="OrthoDB" id="10063829at2759"/>
<comment type="function">
    <text evidence="1">Accessory subunit of the mitochondrial membrane respiratory chain NADH dehydrogenase (Complex I), that is believed not to be involved in catalysis. Complex I functions in the transfer of electrons from NADH to the respiratory chain. The immediate electron acceptor for the enzyme is believed to be ubiquinone.</text>
</comment>
<evidence type="ECO:0000256" key="12">
    <source>
        <dbReference type="ARBA" id="ARBA00023136"/>
    </source>
</evidence>
<evidence type="ECO:0000256" key="4">
    <source>
        <dbReference type="ARBA" id="ARBA00011533"/>
    </source>
</evidence>
<evidence type="ECO:0000256" key="9">
    <source>
        <dbReference type="ARBA" id="ARBA00022982"/>
    </source>
</evidence>
<accession>A0A8J6A3P7</accession>
<keyword evidence="9" id="KW-0249">Electron transport</keyword>
<keyword evidence="6" id="KW-0813">Transport</keyword>
<evidence type="ECO:0000256" key="13">
    <source>
        <dbReference type="ARBA" id="ARBA00030360"/>
    </source>
</evidence>
<keyword evidence="7" id="KW-0679">Respiratory chain</keyword>
<dbReference type="InterPro" id="IPR009947">
    <property type="entry name" value="NDUA7"/>
</dbReference>
<keyword evidence="10" id="KW-0007">Acetylation</keyword>
<organism evidence="15 16">
    <name type="scientific">Galemys pyrenaicus</name>
    <name type="common">Iberian desman</name>
    <name type="synonym">Pyrenean desman</name>
    <dbReference type="NCBI Taxonomy" id="202257"/>
    <lineage>
        <taxon>Eukaryota</taxon>
        <taxon>Metazoa</taxon>
        <taxon>Chordata</taxon>
        <taxon>Craniata</taxon>
        <taxon>Vertebrata</taxon>
        <taxon>Euteleostomi</taxon>
        <taxon>Mammalia</taxon>
        <taxon>Eutheria</taxon>
        <taxon>Laurasiatheria</taxon>
        <taxon>Eulipotyphla</taxon>
        <taxon>Talpidae</taxon>
        <taxon>Galemys</taxon>
    </lineage>
</organism>
<evidence type="ECO:0000256" key="10">
    <source>
        <dbReference type="ARBA" id="ARBA00022990"/>
    </source>
</evidence>
<evidence type="ECO:0000256" key="11">
    <source>
        <dbReference type="ARBA" id="ARBA00023128"/>
    </source>
</evidence>
<dbReference type="PANTHER" id="PTHR12485">
    <property type="entry name" value="NADH-UBIQUINONE OXIDOREDUCTASE SUBUNIT B"/>
    <property type="match status" value="1"/>
</dbReference>
<sequence length="128" mass="13799">MLHPAVLAWASGHLQGKVQLRYQEVTKQTQPPPKLSVGPCHQLSNYSCTLDGHWEVVPWYHVLTEGSGVRQASGKFICGSHREGGYDSSCSYKEVGDVQGPALPMTLCHAFKGSCASPPGMPSGEDMT</sequence>
<comment type="caution">
    <text evidence="15">The sequence shown here is derived from an EMBL/GenBank/DDBJ whole genome shotgun (WGS) entry which is preliminary data.</text>
</comment>
<dbReference type="GO" id="GO:0006120">
    <property type="term" value="P:mitochondrial electron transport, NADH to ubiquinone"/>
    <property type="evidence" value="ECO:0007669"/>
    <property type="project" value="TreeGrafter"/>
</dbReference>
<comment type="subunit">
    <text evidence="4">Complex I is composed of 45 different subunits.</text>
</comment>
<protein>
    <recommendedName>
        <fullName evidence="5">NADH dehydrogenase [ubiquinone] 1 alpha subcomplex subunit 7</fullName>
    </recommendedName>
    <alternativeName>
        <fullName evidence="14">Complex I-B14.5a</fullName>
    </alternativeName>
    <alternativeName>
        <fullName evidence="13">NADH-ubiquinone oxidoreductase subunit B14.5a</fullName>
    </alternativeName>
</protein>
<evidence type="ECO:0000313" key="16">
    <source>
        <dbReference type="Proteomes" id="UP000700334"/>
    </source>
</evidence>
<reference evidence="15" key="1">
    <citation type="journal article" date="2021" name="Evol. Appl.">
        <title>The genome of the Pyrenean desman and the effects of bottlenecks and inbreeding on the genomic landscape of an endangered species.</title>
        <authorList>
            <person name="Escoda L."/>
            <person name="Castresana J."/>
        </authorList>
    </citation>
    <scope>NUCLEOTIDE SEQUENCE</scope>
    <source>
        <strain evidence="15">IBE-C5619</strain>
    </source>
</reference>
<dbReference type="GO" id="GO:0005743">
    <property type="term" value="C:mitochondrial inner membrane"/>
    <property type="evidence" value="ECO:0007669"/>
    <property type="project" value="UniProtKB-SubCell"/>
</dbReference>
<evidence type="ECO:0000256" key="1">
    <source>
        <dbReference type="ARBA" id="ARBA00003195"/>
    </source>
</evidence>
<evidence type="ECO:0000256" key="8">
    <source>
        <dbReference type="ARBA" id="ARBA00022792"/>
    </source>
</evidence>
<evidence type="ECO:0000256" key="6">
    <source>
        <dbReference type="ARBA" id="ARBA00022448"/>
    </source>
</evidence>
<keyword evidence="12" id="KW-0472">Membrane</keyword>
<evidence type="ECO:0000256" key="3">
    <source>
        <dbReference type="ARBA" id="ARBA00005482"/>
    </source>
</evidence>
<evidence type="ECO:0000256" key="14">
    <source>
        <dbReference type="ARBA" id="ARBA00033401"/>
    </source>
</evidence>
<dbReference type="AlphaFoldDB" id="A0A8J6A3P7"/>
<keyword evidence="11" id="KW-0496">Mitochondrion</keyword>
<keyword evidence="16" id="KW-1185">Reference proteome</keyword>
<proteinExistence type="inferred from homology"/>
<gene>
    <name evidence="15" type="ORF">J0S82_001700</name>
</gene>
<keyword evidence="8" id="KW-0999">Mitochondrion inner membrane</keyword>
<dbReference type="Pfam" id="PF07347">
    <property type="entry name" value="CI-B14_5a"/>
    <property type="match status" value="1"/>
</dbReference>
<dbReference type="PANTHER" id="PTHR12485:SF1">
    <property type="entry name" value="NADH DEHYDROGENASE [UBIQUINONE] 1 ALPHA SUBCOMPLEX SUBUNIT 7"/>
    <property type="match status" value="1"/>
</dbReference>